<organism evidence="2 3">
    <name type="scientific">Paraphoma chrysanthemicola</name>
    <dbReference type="NCBI Taxonomy" id="798071"/>
    <lineage>
        <taxon>Eukaryota</taxon>
        <taxon>Fungi</taxon>
        <taxon>Dikarya</taxon>
        <taxon>Ascomycota</taxon>
        <taxon>Pezizomycotina</taxon>
        <taxon>Dothideomycetes</taxon>
        <taxon>Pleosporomycetidae</taxon>
        <taxon>Pleosporales</taxon>
        <taxon>Pleosporineae</taxon>
        <taxon>Phaeosphaeriaceae</taxon>
        <taxon>Paraphoma</taxon>
    </lineage>
</organism>
<feature type="compositionally biased region" description="Basic and acidic residues" evidence="1">
    <location>
        <begin position="435"/>
        <end position="446"/>
    </location>
</feature>
<dbReference type="AlphaFoldDB" id="A0A8K0R8T3"/>
<evidence type="ECO:0000256" key="1">
    <source>
        <dbReference type="SAM" id="MobiDB-lite"/>
    </source>
</evidence>
<comment type="caution">
    <text evidence="2">The sequence shown here is derived from an EMBL/GenBank/DDBJ whole genome shotgun (WGS) entry which is preliminary data.</text>
</comment>
<accession>A0A8K0R8T3</accession>
<dbReference type="OrthoDB" id="3788067at2759"/>
<name>A0A8K0R8T3_9PLEO</name>
<reference evidence="2" key="1">
    <citation type="journal article" date="2021" name="Nat. Commun.">
        <title>Genetic determinants of endophytism in the Arabidopsis root mycobiome.</title>
        <authorList>
            <person name="Mesny F."/>
            <person name="Miyauchi S."/>
            <person name="Thiergart T."/>
            <person name="Pickel B."/>
            <person name="Atanasova L."/>
            <person name="Karlsson M."/>
            <person name="Huettel B."/>
            <person name="Barry K.W."/>
            <person name="Haridas S."/>
            <person name="Chen C."/>
            <person name="Bauer D."/>
            <person name="Andreopoulos W."/>
            <person name="Pangilinan J."/>
            <person name="LaButti K."/>
            <person name="Riley R."/>
            <person name="Lipzen A."/>
            <person name="Clum A."/>
            <person name="Drula E."/>
            <person name="Henrissat B."/>
            <person name="Kohler A."/>
            <person name="Grigoriev I.V."/>
            <person name="Martin F.M."/>
            <person name="Hacquard S."/>
        </authorList>
    </citation>
    <scope>NUCLEOTIDE SEQUENCE</scope>
    <source>
        <strain evidence="2">MPI-SDFR-AT-0120</strain>
    </source>
</reference>
<keyword evidence="3" id="KW-1185">Reference proteome</keyword>
<feature type="region of interest" description="Disordered" evidence="1">
    <location>
        <begin position="384"/>
        <end position="512"/>
    </location>
</feature>
<evidence type="ECO:0008006" key="4">
    <source>
        <dbReference type="Google" id="ProtNLM"/>
    </source>
</evidence>
<dbReference type="EMBL" id="JAGMVJ010000006">
    <property type="protein sequence ID" value="KAH7089444.1"/>
    <property type="molecule type" value="Genomic_DNA"/>
</dbReference>
<evidence type="ECO:0000313" key="3">
    <source>
        <dbReference type="Proteomes" id="UP000813461"/>
    </source>
</evidence>
<sequence length="533" mass="59366">MLSHSQHDQASEPSARKTVAFILPGRKTLSENLPAETIDVHIAIARRSPYLRELIEQSRSELGNGQAILLRQTDSMGFRFYVEWLHLSRIEFHAATTKTTGTGLLLRDCFDLIFAHIVGSQFDEPNFQDYIIDIMTQSIDISQTPDLKVLEVVFLEKGASPVLQRFVVDKMFAVERRMLGMIRGSAVVLRNCTASCEYHVHGEGQCYRAEPRFGASRKTNTFDSGEVPPSEMASRTSSLTVIDQDADHGTATSRMMSNQQYFESIGWSNKTHGVERRRTLDPSFEKPLPPIPPLTPGTSPSPLSSTPSHRSKVSTDPSILRYLNSLFSQQIDEPTSIRELVLECLNRLSRVPTSMEISKKIPEILPTVPIPELVLECIERYENNPSGSARSRPASSIQSPCSFHGSSRGSPTPSPPANYEPLTPSNNFARGTGPIERRYDDPRHNPLQDSIHISCKPNLEKPPPHAESSLSLTEQPKTHHSVHSTHQNLLLAPSPARSSTVSRKPVPPRGTDWLKQYDRINSLIQHAPAHTAT</sequence>
<feature type="compositionally biased region" description="Low complexity" evidence="1">
    <location>
        <begin position="296"/>
        <end position="308"/>
    </location>
</feature>
<evidence type="ECO:0000313" key="2">
    <source>
        <dbReference type="EMBL" id="KAH7089444.1"/>
    </source>
</evidence>
<proteinExistence type="predicted"/>
<feature type="region of interest" description="Disordered" evidence="1">
    <location>
        <begin position="275"/>
        <end position="315"/>
    </location>
</feature>
<dbReference type="Proteomes" id="UP000813461">
    <property type="component" value="Unassembled WGS sequence"/>
</dbReference>
<feature type="region of interest" description="Disordered" evidence="1">
    <location>
        <begin position="218"/>
        <end position="237"/>
    </location>
</feature>
<feature type="compositionally biased region" description="Basic and acidic residues" evidence="1">
    <location>
        <begin position="275"/>
        <end position="284"/>
    </location>
</feature>
<gene>
    <name evidence="2" type="ORF">FB567DRAFT_618611</name>
</gene>
<protein>
    <recommendedName>
        <fullName evidence="4">BTB domain-containing protein</fullName>
    </recommendedName>
</protein>
<feature type="compositionally biased region" description="Low complexity" evidence="1">
    <location>
        <begin position="385"/>
        <end position="396"/>
    </location>
</feature>